<dbReference type="EMBL" id="NXLU01000001">
    <property type="protein sequence ID" value="RDU70046.1"/>
    <property type="molecule type" value="Genomic_DNA"/>
</dbReference>
<evidence type="ECO:0000256" key="1">
    <source>
        <dbReference type="SAM" id="Coils"/>
    </source>
</evidence>
<dbReference type="OrthoDB" id="5372414at2"/>
<reference evidence="4 5" key="1">
    <citation type="submission" date="2018-04" db="EMBL/GenBank/DDBJ databases">
        <title>Novel Campyloabacter and Helicobacter Species and Strains.</title>
        <authorList>
            <person name="Mannion A.J."/>
            <person name="Shen Z."/>
            <person name="Fox J.G."/>
        </authorList>
    </citation>
    <scope>NUCLEOTIDE SEQUENCE [LARGE SCALE GENOMIC DNA]</scope>
    <source>
        <strain evidence="4 5">ATCC 700242</strain>
    </source>
</reference>
<dbReference type="GO" id="GO:0008360">
    <property type="term" value="P:regulation of cell shape"/>
    <property type="evidence" value="ECO:0007669"/>
    <property type="project" value="InterPro"/>
</dbReference>
<organism evidence="4 5">
    <name type="scientific">Helicobacter cholecystus</name>
    <dbReference type="NCBI Taxonomy" id="45498"/>
    <lineage>
        <taxon>Bacteria</taxon>
        <taxon>Pseudomonadati</taxon>
        <taxon>Campylobacterota</taxon>
        <taxon>Epsilonproteobacteria</taxon>
        <taxon>Campylobacterales</taxon>
        <taxon>Helicobacteraceae</taxon>
        <taxon>Helicobacter</taxon>
    </lineage>
</organism>
<evidence type="ECO:0000313" key="5">
    <source>
        <dbReference type="Proteomes" id="UP000257067"/>
    </source>
</evidence>
<dbReference type="Gene3D" id="2.40.10.350">
    <property type="entry name" value="Rod shape-determining protein MreC, domain 2"/>
    <property type="match status" value="1"/>
</dbReference>
<protein>
    <submittedName>
        <fullName evidence="4">Rod shape-determining protein MreC</fullName>
    </submittedName>
</protein>
<proteinExistence type="predicted"/>
<evidence type="ECO:0000259" key="3">
    <source>
        <dbReference type="Pfam" id="PF04085"/>
    </source>
</evidence>
<dbReference type="RefSeq" id="WP_104723874.1">
    <property type="nucleotide sequence ID" value="NZ_FZNE01000002.1"/>
</dbReference>
<keyword evidence="5" id="KW-1185">Reference proteome</keyword>
<gene>
    <name evidence="4" type="ORF">CQA62_01130</name>
</gene>
<feature type="domain" description="Rod shape-determining protein MreC beta-barrel core" evidence="3">
    <location>
        <begin position="164"/>
        <end position="241"/>
    </location>
</feature>
<dbReference type="GO" id="GO:0005886">
    <property type="term" value="C:plasma membrane"/>
    <property type="evidence" value="ECO:0007669"/>
    <property type="project" value="TreeGrafter"/>
</dbReference>
<keyword evidence="2" id="KW-1133">Transmembrane helix</keyword>
<dbReference type="PANTHER" id="PTHR34138">
    <property type="entry name" value="CELL SHAPE-DETERMINING PROTEIN MREC"/>
    <property type="match status" value="1"/>
</dbReference>
<dbReference type="Pfam" id="PF04085">
    <property type="entry name" value="MreC"/>
    <property type="match status" value="1"/>
</dbReference>
<dbReference type="InterPro" id="IPR055342">
    <property type="entry name" value="MreC_beta-barrel_core"/>
</dbReference>
<feature type="transmembrane region" description="Helical" evidence="2">
    <location>
        <begin position="6"/>
        <end position="22"/>
    </location>
</feature>
<dbReference type="NCBIfam" id="NF010507">
    <property type="entry name" value="PRK13922.10-6"/>
    <property type="match status" value="1"/>
</dbReference>
<dbReference type="InterPro" id="IPR042175">
    <property type="entry name" value="Cell/Rod_MreC_2"/>
</dbReference>
<keyword evidence="1" id="KW-0175">Coiled coil</keyword>
<keyword evidence="2" id="KW-0812">Transmembrane</keyword>
<sequence length="257" mass="28993">MRIKPFFILVFLFVAITIFFKLDHSLRGMILSLGDEVKNAVFDFKEWGKETYLKYFNQAQNIQELNKKLAIIQKIELQNIQLKEELQRLTTFYNMPSLALVNIVPVRAISYCEFGNYERLWLSGFESGVEGKIYGLVLDGAVVGIAKLGENGRLMGLLNGDPLCSYGVYIGEGKVSGIFRSVDGQVEISYIPMESKIKVGDKIATNGMDNIFFENIPVGEVSEIIEGNGYLKAKIKTYAPKVNLGYMWLLDRSENAK</sequence>
<dbReference type="Proteomes" id="UP000257067">
    <property type="component" value="Unassembled WGS sequence"/>
</dbReference>
<evidence type="ECO:0000313" key="4">
    <source>
        <dbReference type="EMBL" id="RDU70046.1"/>
    </source>
</evidence>
<dbReference type="InterPro" id="IPR007221">
    <property type="entry name" value="MreC"/>
</dbReference>
<dbReference type="AlphaFoldDB" id="A0A3D8IYH9"/>
<accession>A0A3D8IYH9</accession>
<dbReference type="PANTHER" id="PTHR34138:SF1">
    <property type="entry name" value="CELL SHAPE-DETERMINING PROTEIN MREC"/>
    <property type="match status" value="1"/>
</dbReference>
<feature type="coiled-coil region" evidence="1">
    <location>
        <begin position="65"/>
        <end position="92"/>
    </location>
</feature>
<comment type="caution">
    <text evidence="4">The sequence shown here is derived from an EMBL/GenBank/DDBJ whole genome shotgun (WGS) entry which is preliminary data.</text>
</comment>
<keyword evidence="2" id="KW-0472">Membrane</keyword>
<evidence type="ECO:0000256" key="2">
    <source>
        <dbReference type="SAM" id="Phobius"/>
    </source>
</evidence>
<name>A0A3D8IYH9_9HELI</name>